<dbReference type="RefSeq" id="WP_268007080.1">
    <property type="nucleotide sequence ID" value="NZ_BSUT01000001.1"/>
</dbReference>
<evidence type="ECO:0000256" key="1">
    <source>
        <dbReference type="ARBA" id="ARBA00022490"/>
    </source>
</evidence>
<evidence type="ECO:0000313" key="10">
    <source>
        <dbReference type="EMBL" id="WAH43202.1"/>
    </source>
</evidence>
<sequence length="445" mass="49375">MDIPYALLGSKQSCTCGRDHQVPIEKIAIDERMLDHLSPYLLGESLERVLLVADANTYQVFGDQVYQHLLGAGVTCGVHVFSSHHDLLPDEQAIAAVRQNIVQSGAKGVLAVGSGVINDVARYASYQEGIPYVVIPTAPSMDGYASSVAALQFNGVKTTLPAHTPKAIFVQPKILSDAPFELIQSGFGDLIGKTISLLDWKLSHVLFGEYFCPKSYEMVLAPLQYCIEHAAKLRERDQTSTKNLFVGLINSGIAMAMMGNSRPCSGSEHHCSHYWDLLAYQGVRPHASHGLQVGYAVQWMIRFYRALTQLASIKTPLAPALTPEREAQIRQFYGDGAGEILTVFRDKESWHREHDGDFQTRDISLVLKELEPELSMLPSAARALREMDIPETVDVLGLTVDTLRETFLHANELRSRYTIFDFLASQGELHRATQNILEPLEVVKK</sequence>
<dbReference type="Gene3D" id="3.40.50.1970">
    <property type="match status" value="1"/>
</dbReference>
<evidence type="ECO:0000313" key="11">
    <source>
        <dbReference type="Proteomes" id="UP001164761"/>
    </source>
</evidence>
<keyword evidence="5" id="KW-0560">Oxidoreductase</keyword>
<keyword evidence="9" id="KW-1208">Phospholipid metabolism</keyword>
<reference evidence="10" key="1">
    <citation type="submission" date="2022-08" db="EMBL/GenBank/DDBJ databases">
        <title>Alicyclobacillus fastidiosus DSM 17978, complete genome.</title>
        <authorList>
            <person name="Wang Q."/>
            <person name="Cai R."/>
            <person name="Wang Z."/>
        </authorList>
    </citation>
    <scope>NUCLEOTIDE SEQUENCE</scope>
    <source>
        <strain evidence="10">DSM 17978</strain>
    </source>
</reference>
<keyword evidence="11" id="KW-1185">Reference proteome</keyword>
<evidence type="ECO:0000256" key="2">
    <source>
        <dbReference type="ARBA" id="ARBA00022516"/>
    </source>
</evidence>
<keyword evidence="4" id="KW-0521">NADP</keyword>
<gene>
    <name evidence="10" type="ORF">NZD89_07335</name>
</gene>
<keyword evidence="1" id="KW-0963">Cytoplasm</keyword>
<evidence type="ECO:0000256" key="5">
    <source>
        <dbReference type="ARBA" id="ARBA00023002"/>
    </source>
</evidence>
<organism evidence="10 11">
    <name type="scientific">Alicyclobacillus fastidiosus</name>
    <dbReference type="NCBI Taxonomy" id="392011"/>
    <lineage>
        <taxon>Bacteria</taxon>
        <taxon>Bacillati</taxon>
        <taxon>Bacillota</taxon>
        <taxon>Bacilli</taxon>
        <taxon>Bacillales</taxon>
        <taxon>Alicyclobacillaceae</taxon>
        <taxon>Alicyclobacillus</taxon>
    </lineage>
</organism>
<evidence type="ECO:0000256" key="6">
    <source>
        <dbReference type="ARBA" id="ARBA00023027"/>
    </source>
</evidence>
<keyword evidence="3" id="KW-0479">Metal-binding</keyword>
<keyword evidence="7" id="KW-0443">Lipid metabolism</keyword>
<dbReference type="Proteomes" id="UP001164761">
    <property type="component" value="Chromosome"/>
</dbReference>
<evidence type="ECO:0000256" key="7">
    <source>
        <dbReference type="ARBA" id="ARBA00023098"/>
    </source>
</evidence>
<dbReference type="EMBL" id="CP104067">
    <property type="protein sequence ID" value="WAH43202.1"/>
    <property type="molecule type" value="Genomic_DNA"/>
</dbReference>
<evidence type="ECO:0000256" key="9">
    <source>
        <dbReference type="ARBA" id="ARBA00023264"/>
    </source>
</evidence>
<keyword evidence="6" id="KW-0520">NAD</keyword>
<keyword evidence="2" id="KW-0444">Lipid biosynthesis</keyword>
<dbReference type="Gene3D" id="1.20.1090.10">
    <property type="entry name" value="Dehydroquinate synthase-like - alpha domain"/>
    <property type="match status" value="1"/>
</dbReference>
<evidence type="ECO:0000256" key="4">
    <source>
        <dbReference type="ARBA" id="ARBA00022857"/>
    </source>
</evidence>
<evidence type="ECO:0000256" key="8">
    <source>
        <dbReference type="ARBA" id="ARBA00023209"/>
    </source>
</evidence>
<dbReference type="InterPro" id="IPR032837">
    <property type="entry name" value="G1PDH"/>
</dbReference>
<dbReference type="CDD" id="cd08175">
    <property type="entry name" value="G1PDH"/>
    <property type="match status" value="1"/>
</dbReference>
<keyword evidence="8" id="KW-0594">Phospholipid biosynthesis</keyword>
<dbReference type="SUPFAM" id="SSF56796">
    <property type="entry name" value="Dehydroquinate synthase-like"/>
    <property type="match status" value="1"/>
</dbReference>
<dbReference type="PANTHER" id="PTHR43616">
    <property type="entry name" value="GLYCEROL DEHYDROGENASE"/>
    <property type="match status" value="1"/>
</dbReference>
<dbReference type="PANTHER" id="PTHR43616:SF5">
    <property type="entry name" value="GLYCEROL DEHYDROGENASE 1"/>
    <property type="match status" value="1"/>
</dbReference>
<protein>
    <submittedName>
        <fullName evidence="10">Sn-glycerol-1-phosphate dehydrogenase</fullName>
    </submittedName>
</protein>
<proteinExistence type="predicted"/>
<dbReference type="Pfam" id="PF13685">
    <property type="entry name" value="Fe-ADH_2"/>
    <property type="match status" value="1"/>
</dbReference>
<accession>A0ABY6ZJW3</accession>
<dbReference type="InterPro" id="IPR016205">
    <property type="entry name" value="Glycerol_DH"/>
</dbReference>
<name>A0ABY6ZJW3_9BACL</name>
<evidence type="ECO:0000256" key="3">
    <source>
        <dbReference type="ARBA" id="ARBA00022723"/>
    </source>
</evidence>